<accession>A0ABR8YGY6</accession>
<dbReference type="SUPFAM" id="SSF56281">
    <property type="entry name" value="Metallo-hydrolase/oxidoreductase"/>
    <property type="match status" value="1"/>
</dbReference>
<dbReference type="CDD" id="cd07719">
    <property type="entry name" value="arylsulfatase_AtsA-like_MBL-fold"/>
    <property type="match status" value="1"/>
</dbReference>
<evidence type="ECO:0000313" key="4">
    <source>
        <dbReference type="EMBL" id="MBD8043392.1"/>
    </source>
</evidence>
<proteinExistence type="predicted"/>
<dbReference type="InterPro" id="IPR036866">
    <property type="entry name" value="RibonucZ/Hydroxyglut_hydro"/>
</dbReference>
<gene>
    <name evidence="4" type="ORF">H9638_06145</name>
</gene>
<dbReference type="Pfam" id="PF00753">
    <property type="entry name" value="Lactamase_B"/>
    <property type="match status" value="1"/>
</dbReference>
<dbReference type="InterPro" id="IPR001279">
    <property type="entry name" value="Metallo-B-lactamas"/>
</dbReference>
<dbReference type="InterPro" id="IPR044094">
    <property type="entry name" value="AtsA-like_MBL-fold"/>
</dbReference>
<dbReference type="Proteomes" id="UP000652763">
    <property type="component" value="Unassembled WGS sequence"/>
</dbReference>
<feature type="domain" description="Metallo-beta-lactamase" evidence="3">
    <location>
        <begin position="27"/>
        <end position="219"/>
    </location>
</feature>
<dbReference type="RefSeq" id="WP_191746293.1">
    <property type="nucleotide sequence ID" value="NZ_JACSQC010000002.1"/>
</dbReference>
<comment type="caution">
    <text evidence="4">The sequence shown here is derived from an EMBL/GenBank/DDBJ whole genome shotgun (WGS) entry which is preliminary data.</text>
</comment>
<organism evidence="4 5">
    <name type="scientific">Arthrobacter pullicola</name>
    <dbReference type="NCBI Taxonomy" id="2762224"/>
    <lineage>
        <taxon>Bacteria</taxon>
        <taxon>Bacillati</taxon>
        <taxon>Actinomycetota</taxon>
        <taxon>Actinomycetes</taxon>
        <taxon>Micrococcales</taxon>
        <taxon>Micrococcaceae</taxon>
        <taxon>Arthrobacter</taxon>
    </lineage>
</organism>
<evidence type="ECO:0000313" key="5">
    <source>
        <dbReference type="Proteomes" id="UP000652763"/>
    </source>
</evidence>
<name>A0ABR8YGY6_9MICC</name>
<evidence type="ECO:0000259" key="3">
    <source>
        <dbReference type="Pfam" id="PF00753"/>
    </source>
</evidence>
<dbReference type="PANTHER" id="PTHR46018:SF2">
    <property type="entry name" value="ZINC PHOSPHODIESTERASE ELAC PROTEIN 1"/>
    <property type="match status" value="1"/>
</dbReference>
<keyword evidence="5" id="KW-1185">Reference proteome</keyword>
<dbReference type="Gene3D" id="3.60.15.10">
    <property type="entry name" value="Ribonuclease Z/Hydroxyacylglutathione hydrolase-like"/>
    <property type="match status" value="1"/>
</dbReference>
<reference evidence="4 5" key="1">
    <citation type="submission" date="2020-08" db="EMBL/GenBank/DDBJ databases">
        <title>A Genomic Blueprint of the Chicken Gut Microbiome.</title>
        <authorList>
            <person name="Gilroy R."/>
            <person name="Ravi A."/>
            <person name="Getino M."/>
            <person name="Pursley I."/>
            <person name="Horton D.L."/>
            <person name="Alikhan N.-F."/>
            <person name="Baker D."/>
            <person name="Gharbi K."/>
            <person name="Hall N."/>
            <person name="Watson M."/>
            <person name="Adriaenssens E.M."/>
            <person name="Foster-Nyarko E."/>
            <person name="Jarju S."/>
            <person name="Secka A."/>
            <person name="Antonio M."/>
            <person name="Oren A."/>
            <person name="Chaudhuri R."/>
            <person name="La Ragione R.M."/>
            <person name="Hildebrand F."/>
            <person name="Pallen M.J."/>
        </authorList>
    </citation>
    <scope>NUCLEOTIDE SEQUENCE [LARGE SCALE GENOMIC DNA]</scope>
    <source>
        <strain evidence="4 5">Sa2BUA2</strain>
    </source>
</reference>
<keyword evidence="1" id="KW-0255">Endonuclease</keyword>
<keyword evidence="2" id="KW-0378">Hydrolase</keyword>
<protein>
    <submittedName>
        <fullName evidence="4">MBL fold metallo-hydrolase</fullName>
    </submittedName>
</protein>
<dbReference type="EMBL" id="JACSQC010000002">
    <property type="protein sequence ID" value="MBD8043392.1"/>
    <property type="molecule type" value="Genomic_DNA"/>
</dbReference>
<sequence length="324" mass="34115">MNKPLPEPAAGMSVITLGTAAGPAIRGPHPGMATAVVVDGSFYLVDFGLGITRAANSAGLRGENLRACFITHLHSDHVAELPGYFLWNWGRPVSGITTPVTVFGPGTDPQGIPGENGGTGAMVEHVLEAYSYDINIRVHDEGRPDLRQLVLAADIELPAGVADTAHGNHTPAMEPFLVYEDELVRVSAILVEHPPVFPAFAFRIESRYGSVVISGDTTECANMVTLATGADLLIHEAVNLDYFAALDMAPEFLNHQRISHTTAPGVGRVAAQAGVPHVVLSHLAGLASDDEWSAGVRTEFGGRITVAAPGNRFEIAGVPVLAAR</sequence>
<evidence type="ECO:0000256" key="2">
    <source>
        <dbReference type="ARBA" id="ARBA00022801"/>
    </source>
</evidence>
<dbReference type="PANTHER" id="PTHR46018">
    <property type="entry name" value="ZINC PHOSPHODIESTERASE ELAC PROTEIN 1"/>
    <property type="match status" value="1"/>
</dbReference>
<keyword evidence="1" id="KW-0540">Nuclease</keyword>
<evidence type="ECO:0000256" key="1">
    <source>
        <dbReference type="ARBA" id="ARBA00022759"/>
    </source>
</evidence>